<keyword evidence="5" id="KW-1185">Reference proteome</keyword>
<dbReference type="PANTHER" id="PTHR35848">
    <property type="entry name" value="OXALATE-BINDING PROTEIN"/>
    <property type="match status" value="1"/>
</dbReference>
<comment type="caution">
    <text evidence="4">The sequence shown here is derived from an EMBL/GenBank/DDBJ whole genome shotgun (WGS) entry which is preliminary data.</text>
</comment>
<reference evidence="5" key="1">
    <citation type="submission" date="2018-05" db="EMBL/GenBank/DDBJ databases">
        <authorList>
            <person name="Li X."/>
        </authorList>
    </citation>
    <scope>NUCLEOTIDE SEQUENCE [LARGE SCALE GENOMIC DNA]</scope>
    <source>
        <strain evidence="5">YIM 73061</strain>
    </source>
</reference>
<dbReference type="GO" id="GO:0016853">
    <property type="term" value="F:isomerase activity"/>
    <property type="evidence" value="ECO:0007669"/>
    <property type="project" value="UniProtKB-KW"/>
</dbReference>
<dbReference type="EMBL" id="QFYR01000006">
    <property type="protein sequence ID" value="RAK50770.1"/>
    <property type="molecule type" value="Genomic_DNA"/>
</dbReference>
<name>A0A328A8B5_9CAUL</name>
<evidence type="ECO:0000313" key="4">
    <source>
        <dbReference type="EMBL" id="RAK50770.1"/>
    </source>
</evidence>
<dbReference type="Pfam" id="PF07883">
    <property type="entry name" value="Cupin_2"/>
    <property type="match status" value="2"/>
</dbReference>
<dbReference type="AlphaFoldDB" id="A0A328A8B5"/>
<sequence>MSRLLLAAALALPLAGAAQAQPAAPAAPASLSQRIAHTDPAKFRSARSVHGGAGELKFGSLLGTDALDTNFIFLHRGEIQPGGGIGAHFHNACEEMFVILDGEAQFTIDGRTSQLKGPVGAPNTMGHSHAIYNPTDKPVQWLNINVGTTKVYDNFDLGDSRVGAPLDPIPTFMTMRLDRSLLKPVQNLDGGQGEVLRRQALGPAVFRTAWSYVDHVVIAPGASVGPASKPDMSEVYYVLGGRGSARVGAQTAPLATGDALPVRLGETRAIRNDGTEPLELMVIGVAKDLDAKRAYMLATAPQRR</sequence>
<dbReference type="Gene3D" id="2.60.120.10">
    <property type="entry name" value="Jelly Rolls"/>
    <property type="match status" value="2"/>
</dbReference>
<keyword evidence="4" id="KW-0413">Isomerase</keyword>
<dbReference type="InterPro" id="IPR014710">
    <property type="entry name" value="RmlC-like_jellyroll"/>
</dbReference>
<organism evidence="4 5">
    <name type="scientific">Phenylobacterium deserti</name>
    <dbReference type="NCBI Taxonomy" id="1914756"/>
    <lineage>
        <taxon>Bacteria</taxon>
        <taxon>Pseudomonadati</taxon>
        <taxon>Pseudomonadota</taxon>
        <taxon>Alphaproteobacteria</taxon>
        <taxon>Caulobacterales</taxon>
        <taxon>Caulobacteraceae</taxon>
        <taxon>Phenylobacterium</taxon>
    </lineage>
</organism>
<dbReference type="OrthoDB" id="109511at2"/>
<dbReference type="SUPFAM" id="SSF51182">
    <property type="entry name" value="RmlC-like cupins"/>
    <property type="match status" value="1"/>
</dbReference>
<dbReference type="RefSeq" id="WP_111516499.1">
    <property type="nucleotide sequence ID" value="NZ_QFYR01000006.1"/>
</dbReference>
<proteinExistence type="predicted"/>
<evidence type="ECO:0000313" key="5">
    <source>
        <dbReference type="Proteomes" id="UP000249725"/>
    </source>
</evidence>
<dbReference type="InterPro" id="IPR013096">
    <property type="entry name" value="Cupin_2"/>
</dbReference>
<evidence type="ECO:0000256" key="1">
    <source>
        <dbReference type="ARBA" id="ARBA00022723"/>
    </source>
</evidence>
<accession>A0A328A8B5</accession>
<dbReference type="Proteomes" id="UP000249725">
    <property type="component" value="Unassembled WGS sequence"/>
</dbReference>
<protein>
    <submittedName>
        <fullName evidence="4">Mannose-6-phosphate isomerase</fullName>
    </submittedName>
</protein>
<feature type="chain" id="PRO_5016448973" evidence="2">
    <location>
        <begin position="21"/>
        <end position="304"/>
    </location>
</feature>
<feature type="signal peptide" evidence="2">
    <location>
        <begin position="1"/>
        <end position="20"/>
    </location>
</feature>
<dbReference type="InterPro" id="IPR051610">
    <property type="entry name" value="GPI/OXD"/>
</dbReference>
<feature type="domain" description="Cupin type-2" evidence="3">
    <location>
        <begin position="78"/>
        <end position="144"/>
    </location>
</feature>
<gene>
    <name evidence="4" type="ORF">DJ018_18685</name>
</gene>
<feature type="domain" description="Cupin type-2" evidence="3">
    <location>
        <begin position="215"/>
        <end position="283"/>
    </location>
</feature>
<keyword evidence="2" id="KW-0732">Signal</keyword>
<evidence type="ECO:0000256" key="2">
    <source>
        <dbReference type="SAM" id="SignalP"/>
    </source>
</evidence>
<dbReference type="InterPro" id="IPR011051">
    <property type="entry name" value="RmlC_Cupin_sf"/>
</dbReference>
<keyword evidence="1" id="KW-0479">Metal-binding</keyword>
<dbReference type="GO" id="GO:0046872">
    <property type="term" value="F:metal ion binding"/>
    <property type="evidence" value="ECO:0007669"/>
    <property type="project" value="UniProtKB-KW"/>
</dbReference>
<dbReference type="PANTHER" id="PTHR35848:SF6">
    <property type="entry name" value="CUPIN TYPE-2 DOMAIN-CONTAINING PROTEIN"/>
    <property type="match status" value="1"/>
</dbReference>
<evidence type="ECO:0000259" key="3">
    <source>
        <dbReference type="Pfam" id="PF07883"/>
    </source>
</evidence>